<dbReference type="eggNOG" id="KOG1721">
    <property type="taxonomic scope" value="Eukaryota"/>
</dbReference>
<accession>F1ME68</accession>
<sequence length="107" mass="12187">QDPVTFEEVSVDFSQEEWAQLAPAQKILYQDVMLENYRNLTSVGECGWPPLFVSRFCFSELSVTQVQSLGRLGRFPREGNGNPLQYSCLEDPMDRGARWATVHSVTK</sequence>
<dbReference type="InterPro" id="IPR036051">
    <property type="entry name" value="KRAB_dom_sf"/>
</dbReference>
<dbReference type="Ensembl" id="ENSBTAT00000050265.4">
    <property type="protein sequence ID" value="ENSBTAP00000046998.4"/>
    <property type="gene ID" value="ENSBTAG00000035777.4"/>
</dbReference>
<dbReference type="PANTHER" id="PTHR23232">
    <property type="entry name" value="KRAB DOMAIN C2H2 ZINC FINGER"/>
    <property type="match status" value="1"/>
</dbReference>
<reference evidence="2" key="1">
    <citation type="submission" date="2018-03" db="EMBL/GenBank/DDBJ databases">
        <title>ARS-UCD1.2.</title>
        <authorList>
            <person name="Rosen B.D."/>
            <person name="Bickhart D.M."/>
            <person name="Koren S."/>
            <person name="Schnabel R.D."/>
            <person name="Hall R."/>
            <person name="Zimin A."/>
            <person name="Dreischer C."/>
            <person name="Schultheiss S."/>
            <person name="Schroeder S.G."/>
            <person name="Elsik C.G."/>
            <person name="Couldrey C."/>
            <person name="Liu G.E."/>
            <person name="Van Tassell C.P."/>
            <person name="Phillippy A.M."/>
            <person name="Smith T.P.L."/>
            <person name="Medrano J.F."/>
        </authorList>
    </citation>
    <scope>NUCLEOTIDE SEQUENCE [LARGE SCALE GENOMIC DNA]</scope>
    <source>
        <strain evidence="2">Hereford</strain>
    </source>
</reference>
<evidence type="ECO:0000259" key="1">
    <source>
        <dbReference type="PROSITE" id="PS50805"/>
    </source>
</evidence>
<evidence type="ECO:0000313" key="3">
    <source>
        <dbReference type="Proteomes" id="UP000009136"/>
    </source>
</evidence>
<proteinExistence type="predicted"/>
<dbReference type="AlphaFoldDB" id="F1ME68"/>
<evidence type="ECO:0000313" key="2">
    <source>
        <dbReference type="Ensembl" id="ENSBTAP00000046998.4"/>
    </source>
</evidence>
<reference evidence="2" key="3">
    <citation type="submission" date="2025-09" db="UniProtKB">
        <authorList>
            <consortium name="Ensembl"/>
        </authorList>
    </citation>
    <scope>IDENTIFICATION</scope>
    <source>
        <strain evidence="2">Hereford</strain>
    </source>
</reference>
<dbReference type="SMART" id="SM00349">
    <property type="entry name" value="KRAB"/>
    <property type="match status" value="1"/>
</dbReference>
<dbReference type="Proteomes" id="UP000009136">
    <property type="component" value="Chromosome 7"/>
</dbReference>
<dbReference type="GO" id="GO:0006355">
    <property type="term" value="P:regulation of DNA-templated transcription"/>
    <property type="evidence" value="ECO:0007669"/>
    <property type="project" value="InterPro"/>
</dbReference>
<dbReference type="SUPFAM" id="SSF109640">
    <property type="entry name" value="KRAB domain (Kruppel-associated box)"/>
    <property type="match status" value="1"/>
</dbReference>
<dbReference type="InterPro" id="IPR050169">
    <property type="entry name" value="Krueppel_C2H2_ZnF"/>
</dbReference>
<organism evidence="2 3">
    <name type="scientific">Bos taurus</name>
    <name type="common">Bovine</name>
    <dbReference type="NCBI Taxonomy" id="9913"/>
    <lineage>
        <taxon>Eukaryota</taxon>
        <taxon>Metazoa</taxon>
        <taxon>Chordata</taxon>
        <taxon>Craniata</taxon>
        <taxon>Vertebrata</taxon>
        <taxon>Euteleostomi</taxon>
        <taxon>Mammalia</taxon>
        <taxon>Eutheria</taxon>
        <taxon>Laurasiatheria</taxon>
        <taxon>Artiodactyla</taxon>
        <taxon>Ruminantia</taxon>
        <taxon>Pecora</taxon>
        <taxon>Bovidae</taxon>
        <taxon>Bovinae</taxon>
        <taxon>Bos</taxon>
    </lineage>
</organism>
<dbReference type="GeneTree" id="ENSGT00940000163463"/>
<feature type="domain" description="KRAB" evidence="1">
    <location>
        <begin position="4"/>
        <end position="75"/>
    </location>
</feature>
<dbReference type="Gene3D" id="6.10.140.140">
    <property type="match status" value="1"/>
</dbReference>
<dbReference type="PROSITE" id="PS50805">
    <property type="entry name" value="KRAB"/>
    <property type="match status" value="1"/>
</dbReference>
<dbReference type="Bgee" id="ENSBTAG00000035777">
    <property type="expression patterns" value="Expressed in spermatocyte and 74 other cell types or tissues"/>
</dbReference>
<protein>
    <recommendedName>
        <fullName evidence="1">KRAB domain-containing protein</fullName>
    </recommendedName>
</protein>
<dbReference type="CDD" id="cd07765">
    <property type="entry name" value="KRAB_A-box"/>
    <property type="match status" value="1"/>
</dbReference>
<dbReference type="HOGENOM" id="CLU_2351891_0_0_1"/>
<dbReference type="InterPro" id="IPR001909">
    <property type="entry name" value="KRAB"/>
</dbReference>
<dbReference type="STRING" id="9913.ENSBTAP00000046998"/>
<dbReference type="Pfam" id="PF01352">
    <property type="entry name" value="KRAB"/>
    <property type="match status" value="1"/>
</dbReference>
<dbReference type="FunCoup" id="F1ME68">
    <property type="interactions" value="34"/>
</dbReference>
<keyword evidence="3" id="KW-1185">Reference proteome</keyword>
<dbReference type="VEuPathDB" id="HostDB:ENSBTAG00000035777"/>
<name>F1ME68_BOVIN</name>
<dbReference type="PANTHER" id="PTHR23232:SF142">
    <property type="entry name" value="GASTRULA ZINC FINGER PROTEIN XLCGF57.1-LIKE-RELATED"/>
    <property type="match status" value="1"/>
</dbReference>
<dbReference type="InParanoid" id="F1ME68"/>
<reference evidence="2" key="2">
    <citation type="submission" date="2025-08" db="UniProtKB">
        <authorList>
            <consortium name="Ensembl"/>
        </authorList>
    </citation>
    <scope>IDENTIFICATION</scope>
    <source>
        <strain evidence="2">Hereford</strain>
    </source>
</reference>